<reference evidence="2" key="1">
    <citation type="journal article" date="2019" name="Int. J. Syst. Evol. Microbiol.">
        <title>The Global Catalogue of Microorganisms (GCM) 10K type strain sequencing project: providing services to taxonomists for standard genome sequencing and annotation.</title>
        <authorList>
            <consortium name="The Broad Institute Genomics Platform"/>
            <consortium name="The Broad Institute Genome Sequencing Center for Infectious Disease"/>
            <person name="Wu L."/>
            <person name="Ma J."/>
        </authorList>
    </citation>
    <scope>NUCLEOTIDE SEQUENCE [LARGE SCALE GENOMIC DNA]</scope>
    <source>
        <strain evidence="2">JCM 10696</strain>
    </source>
</reference>
<protein>
    <submittedName>
        <fullName evidence="1">Uncharacterized protein</fullName>
    </submittedName>
</protein>
<dbReference type="EMBL" id="BAAAHH010000038">
    <property type="protein sequence ID" value="GAA0965501.1"/>
    <property type="molecule type" value="Genomic_DNA"/>
</dbReference>
<dbReference type="RefSeq" id="WP_344245519.1">
    <property type="nucleotide sequence ID" value="NZ_BAAAHH010000038.1"/>
</dbReference>
<accession>A0ABP4CDK1</accession>
<evidence type="ECO:0000313" key="2">
    <source>
        <dbReference type="Proteomes" id="UP001500665"/>
    </source>
</evidence>
<organism evidence="1 2">
    <name type="scientific">Actinocorallia libanotica</name>
    <dbReference type="NCBI Taxonomy" id="46162"/>
    <lineage>
        <taxon>Bacteria</taxon>
        <taxon>Bacillati</taxon>
        <taxon>Actinomycetota</taxon>
        <taxon>Actinomycetes</taxon>
        <taxon>Streptosporangiales</taxon>
        <taxon>Thermomonosporaceae</taxon>
        <taxon>Actinocorallia</taxon>
    </lineage>
</organism>
<comment type="caution">
    <text evidence="1">The sequence shown here is derived from an EMBL/GenBank/DDBJ whole genome shotgun (WGS) entry which is preliminary data.</text>
</comment>
<keyword evidence="2" id="KW-1185">Reference proteome</keyword>
<name>A0ABP4CDK1_9ACTN</name>
<gene>
    <name evidence="1" type="ORF">GCM10009550_65840</name>
</gene>
<evidence type="ECO:0000313" key="1">
    <source>
        <dbReference type="EMBL" id="GAA0965501.1"/>
    </source>
</evidence>
<proteinExistence type="predicted"/>
<dbReference type="Proteomes" id="UP001500665">
    <property type="component" value="Unassembled WGS sequence"/>
</dbReference>
<sequence length="105" mass="11303">MTPCEHARAGASAEALIPWVPIHPDKPEAGWIITCLDLKHYALLPHAKGWHLIRALTRGGGTHITTDNEAKAWAAEVLKAKARITAPAWQAATEHQGARTLSAST</sequence>